<dbReference type="PANTHER" id="PTHR15020:SF50">
    <property type="entry name" value="UPF0659 PROTEIN YMR090W"/>
    <property type="match status" value="1"/>
</dbReference>
<name>A0A4R7SYD9_9ACTN</name>
<evidence type="ECO:0000313" key="3">
    <source>
        <dbReference type="Proteomes" id="UP000295151"/>
    </source>
</evidence>
<reference evidence="2 3" key="1">
    <citation type="submission" date="2019-03" db="EMBL/GenBank/DDBJ databases">
        <title>Genomic Encyclopedia of Type Strains, Phase III (KMG-III): the genomes of soil and plant-associated and newly described type strains.</title>
        <authorList>
            <person name="Whitman W."/>
        </authorList>
    </citation>
    <scope>NUCLEOTIDE SEQUENCE [LARGE SCALE GENOMIC DNA]</scope>
    <source>
        <strain evidence="2 3">VKM Ac-2575</strain>
    </source>
</reference>
<dbReference type="PANTHER" id="PTHR15020">
    <property type="entry name" value="FLAVIN REDUCTASE-RELATED"/>
    <property type="match status" value="1"/>
</dbReference>
<keyword evidence="3" id="KW-1185">Reference proteome</keyword>
<evidence type="ECO:0000313" key="2">
    <source>
        <dbReference type="EMBL" id="TDU84334.1"/>
    </source>
</evidence>
<sequence length="216" mass="22123">MRVVIAGGHGQIALRLTKVLAGAGHEVVGLVRNPDHQVDLTAVGGSAAVLDLEKTDVAAVAEVLAGADVAIFSAGAGPGSGTERKETVDRGAAVLFAEAAERAGVRRHLQVSSMGADRADELDPDDTFTIYLRAKKAAEDDLRGRDLDWTILRPGALTNDPGTGLVLLADKTGRGSVSRDDVAAVLAGLCETPASIGRTLELIAGDTPIATALSSL</sequence>
<dbReference type="AlphaFoldDB" id="A0A4R7SYD9"/>
<accession>A0A4R7SYD9</accession>
<organism evidence="2 3">
    <name type="scientific">Kribbella voronezhensis</name>
    <dbReference type="NCBI Taxonomy" id="2512212"/>
    <lineage>
        <taxon>Bacteria</taxon>
        <taxon>Bacillati</taxon>
        <taxon>Actinomycetota</taxon>
        <taxon>Actinomycetes</taxon>
        <taxon>Propionibacteriales</taxon>
        <taxon>Kribbellaceae</taxon>
        <taxon>Kribbella</taxon>
    </lineage>
</organism>
<dbReference type="EMBL" id="SOCE01000002">
    <property type="protein sequence ID" value="TDU84334.1"/>
    <property type="molecule type" value="Genomic_DNA"/>
</dbReference>
<dbReference type="OrthoDB" id="4248066at2"/>
<dbReference type="Proteomes" id="UP000295151">
    <property type="component" value="Unassembled WGS sequence"/>
</dbReference>
<protein>
    <submittedName>
        <fullName evidence="2">Putative NADH-flavin reductase</fullName>
    </submittedName>
</protein>
<comment type="caution">
    <text evidence="2">The sequence shown here is derived from an EMBL/GenBank/DDBJ whole genome shotgun (WGS) entry which is preliminary data.</text>
</comment>
<dbReference type="InterPro" id="IPR016040">
    <property type="entry name" value="NAD(P)-bd_dom"/>
</dbReference>
<dbReference type="Pfam" id="PF13460">
    <property type="entry name" value="NAD_binding_10"/>
    <property type="match status" value="1"/>
</dbReference>
<dbReference type="CDD" id="cd05243">
    <property type="entry name" value="SDR_a5"/>
    <property type="match status" value="1"/>
</dbReference>
<feature type="domain" description="NAD(P)-binding" evidence="1">
    <location>
        <begin position="7"/>
        <end position="192"/>
    </location>
</feature>
<dbReference type="SUPFAM" id="SSF51735">
    <property type="entry name" value="NAD(P)-binding Rossmann-fold domains"/>
    <property type="match status" value="1"/>
</dbReference>
<dbReference type="Gene3D" id="3.40.50.720">
    <property type="entry name" value="NAD(P)-binding Rossmann-like Domain"/>
    <property type="match status" value="1"/>
</dbReference>
<evidence type="ECO:0000259" key="1">
    <source>
        <dbReference type="Pfam" id="PF13460"/>
    </source>
</evidence>
<proteinExistence type="predicted"/>
<dbReference type="InterPro" id="IPR036291">
    <property type="entry name" value="NAD(P)-bd_dom_sf"/>
</dbReference>
<gene>
    <name evidence="2" type="ORF">EV138_6805</name>
</gene>
<dbReference type="RefSeq" id="WP_133984033.1">
    <property type="nucleotide sequence ID" value="NZ_SOCE01000002.1"/>
</dbReference>